<evidence type="ECO:0000313" key="2">
    <source>
        <dbReference type="Proteomes" id="UP000179076"/>
    </source>
</evidence>
<dbReference type="Pfam" id="PF11659">
    <property type="entry name" value="DUF3261"/>
    <property type="match status" value="1"/>
</dbReference>
<comment type="caution">
    <text evidence="1">The sequence shown here is derived from an EMBL/GenBank/DDBJ whole genome shotgun (WGS) entry which is preliminary data.</text>
</comment>
<evidence type="ECO:0000313" key="1">
    <source>
        <dbReference type="EMBL" id="OGI61711.1"/>
    </source>
</evidence>
<dbReference type="EMBL" id="MFSP01000190">
    <property type="protein sequence ID" value="OGI61711.1"/>
    <property type="molecule type" value="Genomic_DNA"/>
</dbReference>
<gene>
    <name evidence="1" type="ORF">A2W18_06240</name>
</gene>
<name>A0A1F6UWE8_9PROT</name>
<evidence type="ECO:0008006" key="3">
    <source>
        <dbReference type="Google" id="ProtNLM"/>
    </source>
</evidence>
<proteinExistence type="predicted"/>
<sequence>MIFMSRPWMSSVRFALGILIVAALGCAHVETERDCAKFGASRFCLQPSATRFTVTQSVVVMYRGGGQRLVVYVEVGENDLSVVGVTPFGRRMFLLRYGPSGLDASSQMSGDVGLSAEQLLAGLQLAFWPLASARAGVRGVATRLDESPDGVTRRLWQGGTEIFTASCEGRRPVCRRARLSYPTLGQTLSIETVEGAPS</sequence>
<dbReference type="Proteomes" id="UP000179076">
    <property type="component" value="Unassembled WGS sequence"/>
</dbReference>
<dbReference type="PROSITE" id="PS51257">
    <property type="entry name" value="PROKAR_LIPOPROTEIN"/>
    <property type="match status" value="1"/>
</dbReference>
<accession>A0A1F6UWE8</accession>
<organism evidence="1 2">
    <name type="scientific">Candidatus Muproteobacteria bacterium RBG_16_60_9</name>
    <dbReference type="NCBI Taxonomy" id="1817755"/>
    <lineage>
        <taxon>Bacteria</taxon>
        <taxon>Pseudomonadati</taxon>
        <taxon>Pseudomonadota</taxon>
        <taxon>Candidatus Muproteobacteria</taxon>
    </lineage>
</organism>
<protein>
    <recommendedName>
        <fullName evidence="3">DUF3261 domain-containing protein</fullName>
    </recommendedName>
</protein>
<reference evidence="1 2" key="1">
    <citation type="journal article" date="2016" name="Nat. Commun.">
        <title>Thousands of microbial genomes shed light on interconnected biogeochemical processes in an aquifer system.</title>
        <authorList>
            <person name="Anantharaman K."/>
            <person name="Brown C.T."/>
            <person name="Hug L.A."/>
            <person name="Sharon I."/>
            <person name="Castelle C.J."/>
            <person name="Probst A.J."/>
            <person name="Thomas B.C."/>
            <person name="Singh A."/>
            <person name="Wilkins M.J."/>
            <person name="Karaoz U."/>
            <person name="Brodie E.L."/>
            <person name="Williams K.H."/>
            <person name="Hubbard S.S."/>
            <person name="Banfield J.F."/>
        </authorList>
    </citation>
    <scope>NUCLEOTIDE SEQUENCE [LARGE SCALE GENOMIC DNA]</scope>
</reference>
<dbReference type="AlphaFoldDB" id="A0A1F6UWE8"/>
<dbReference type="InterPro" id="IPR021675">
    <property type="entry name" value="DUF3261"/>
</dbReference>